<evidence type="ECO:0000259" key="2">
    <source>
        <dbReference type="PROSITE" id="PS50056"/>
    </source>
</evidence>
<protein>
    <submittedName>
        <fullName evidence="3">Tyrosine-protein phosphatase domain-containing protein</fullName>
    </submittedName>
</protein>
<evidence type="ECO:0000259" key="1">
    <source>
        <dbReference type="PROSITE" id="PS50055"/>
    </source>
</evidence>
<organism evidence="3 4">
    <name type="scientific">Trichostrongylus colubriformis</name>
    <name type="common">Black scour worm</name>
    <dbReference type="NCBI Taxonomy" id="6319"/>
    <lineage>
        <taxon>Eukaryota</taxon>
        <taxon>Metazoa</taxon>
        <taxon>Ecdysozoa</taxon>
        <taxon>Nematoda</taxon>
        <taxon>Chromadorea</taxon>
        <taxon>Rhabditida</taxon>
        <taxon>Rhabditina</taxon>
        <taxon>Rhabditomorpha</taxon>
        <taxon>Strongyloidea</taxon>
        <taxon>Trichostrongylidae</taxon>
        <taxon>Trichostrongylus</taxon>
    </lineage>
</organism>
<dbReference type="PROSITE" id="PS50056">
    <property type="entry name" value="TYR_PHOSPHATASE_2"/>
    <property type="match status" value="1"/>
</dbReference>
<dbReference type="InterPro" id="IPR052782">
    <property type="entry name" value="Oocyte-zygote_transition_reg"/>
</dbReference>
<dbReference type="InterPro" id="IPR003595">
    <property type="entry name" value="Tyr_Pase_cat"/>
</dbReference>
<dbReference type="SUPFAM" id="SSF52799">
    <property type="entry name" value="(Phosphotyrosine protein) phosphatases II"/>
    <property type="match status" value="1"/>
</dbReference>
<dbReference type="Gene3D" id="3.90.190.10">
    <property type="entry name" value="Protein tyrosine phosphatase superfamily"/>
    <property type="match status" value="1"/>
</dbReference>
<dbReference type="Pfam" id="PF00102">
    <property type="entry name" value="Y_phosphatase"/>
    <property type="match status" value="1"/>
</dbReference>
<feature type="domain" description="Tyrosine specific protein phosphatases" evidence="2">
    <location>
        <begin position="441"/>
        <end position="499"/>
    </location>
</feature>
<dbReference type="GO" id="GO:0004725">
    <property type="term" value="F:protein tyrosine phosphatase activity"/>
    <property type="evidence" value="ECO:0007669"/>
    <property type="project" value="InterPro"/>
</dbReference>
<dbReference type="EMBL" id="WIXE01024087">
    <property type="protein sequence ID" value="KAK5965916.1"/>
    <property type="molecule type" value="Genomic_DNA"/>
</dbReference>
<keyword evidence="4" id="KW-1185">Reference proteome</keyword>
<dbReference type="SMART" id="SM00194">
    <property type="entry name" value="PTPc"/>
    <property type="match status" value="1"/>
</dbReference>
<dbReference type="InterPro" id="IPR000242">
    <property type="entry name" value="PTP_cat"/>
</dbReference>
<sequence length="563" mass="64799">MDMRTSTKFDTNSVGSSIEFHDAIIDEGFEDDGRKASVEAQIFESRNKSSILERIIHYFTDRALLKRLEAYEDSELKTFIAQKLFKVDGILCDEQTRLELIQNMVVQSGSFELDETDLVRKYGEEMTGWLKDRLVPTISECSSVLYNAASHFNRLKSRDPLHNWYRQPEEVSAQIAARISRFAEQMSDRVKWSVLIEPGKFNCHLMDFTAEFNRLESFFSVNELSPEEASQTAFNSNYLTKARSKLIPCCDISRVRLQDDGTPQINRAQLIGEIFAGEHTTDITSEQGTYGTPDFIHANYVRGGPLLNTFICTQAPLPNTQADFWRMVYQEKSRFIIMLCSAMDKHSLGPLDHSPSYNCQYYWPRSVGESSRYGSLIVRNVRVDGTVDPLFNVTHLEVQPADSNNDADILHVEHWQWDWQNMCDVHWPFRVLRKARLQKTPTIVQCLDGCDRSGTLVTIETVLMQFLRGSPLDDDTVLLSALFVRLQRRLAVSSSLHYLFIYRTVLHWIAPYVTSVYQRFALGLSWTGKYTSILRVEKEQASKTLLERSQRRLYSSLISFSPL</sequence>
<gene>
    <name evidence="3" type="ORF">GCK32_010430</name>
</gene>
<comment type="caution">
    <text evidence="3">The sequence shown here is derived from an EMBL/GenBank/DDBJ whole genome shotgun (WGS) entry which is preliminary data.</text>
</comment>
<evidence type="ECO:0000313" key="3">
    <source>
        <dbReference type="EMBL" id="KAK5965916.1"/>
    </source>
</evidence>
<evidence type="ECO:0000313" key="4">
    <source>
        <dbReference type="Proteomes" id="UP001331761"/>
    </source>
</evidence>
<dbReference type="AlphaFoldDB" id="A0AAN8EQD5"/>
<reference evidence="3 4" key="1">
    <citation type="submission" date="2019-10" db="EMBL/GenBank/DDBJ databases">
        <title>Assembly and Annotation for the nematode Trichostrongylus colubriformis.</title>
        <authorList>
            <person name="Martin J."/>
        </authorList>
    </citation>
    <scope>NUCLEOTIDE SEQUENCE [LARGE SCALE GENOMIC DNA]</scope>
    <source>
        <strain evidence="3">G859</strain>
        <tissue evidence="3">Whole worm</tissue>
    </source>
</reference>
<dbReference type="PRINTS" id="PR00700">
    <property type="entry name" value="PRTYPHPHTASE"/>
</dbReference>
<dbReference type="Proteomes" id="UP001331761">
    <property type="component" value="Unassembled WGS sequence"/>
</dbReference>
<proteinExistence type="predicted"/>
<dbReference type="PANTHER" id="PTHR46163:SF7">
    <property type="entry name" value="PROTEIN TYROSINE PHOSPHATASE-LIKE PROTEIN EGG-3"/>
    <property type="match status" value="1"/>
</dbReference>
<dbReference type="PANTHER" id="PTHR46163">
    <property type="entry name" value="TYROSINE-PROTEIN PHOSPHATASE-RELATED"/>
    <property type="match status" value="1"/>
</dbReference>
<dbReference type="SMART" id="SM00404">
    <property type="entry name" value="PTPc_motif"/>
    <property type="match status" value="1"/>
</dbReference>
<accession>A0AAN8EQD5</accession>
<dbReference type="InterPro" id="IPR029021">
    <property type="entry name" value="Prot-tyrosine_phosphatase-like"/>
</dbReference>
<dbReference type="CDD" id="cd00047">
    <property type="entry name" value="PTPc"/>
    <property type="match status" value="1"/>
</dbReference>
<feature type="domain" description="Tyrosine-protein phosphatase" evidence="1">
    <location>
        <begin position="208"/>
        <end position="508"/>
    </location>
</feature>
<dbReference type="InterPro" id="IPR000387">
    <property type="entry name" value="Tyr_Pase_dom"/>
</dbReference>
<name>A0AAN8EQD5_TRICO</name>
<dbReference type="PROSITE" id="PS50055">
    <property type="entry name" value="TYR_PHOSPHATASE_PTP"/>
    <property type="match status" value="1"/>
</dbReference>